<proteinExistence type="predicted"/>
<dbReference type="GO" id="GO:0003677">
    <property type="term" value="F:DNA binding"/>
    <property type="evidence" value="ECO:0007669"/>
    <property type="project" value="UniProtKB-KW"/>
</dbReference>
<evidence type="ECO:0000259" key="4">
    <source>
        <dbReference type="PROSITE" id="PS50949"/>
    </source>
</evidence>
<accession>A0A1G7GU57</accession>
<evidence type="ECO:0000256" key="1">
    <source>
        <dbReference type="ARBA" id="ARBA00023015"/>
    </source>
</evidence>
<keyword evidence="6" id="KW-1185">Reference proteome</keyword>
<dbReference type="RefSeq" id="WP_091227201.1">
    <property type="nucleotide sequence ID" value="NZ_FNBG01000003.1"/>
</dbReference>
<keyword evidence="3" id="KW-0804">Transcription</keyword>
<evidence type="ECO:0000313" key="5">
    <source>
        <dbReference type="EMBL" id="SDE91479.1"/>
    </source>
</evidence>
<feature type="domain" description="HTH gntR-type" evidence="4">
    <location>
        <begin position="16"/>
        <end position="84"/>
    </location>
</feature>
<dbReference type="SMART" id="SM00345">
    <property type="entry name" value="HTH_GNTR"/>
    <property type="match status" value="1"/>
</dbReference>
<dbReference type="CDD" id="cd07377">
    <property type="entry name" value="WHTH_GntR"/>
    <property type="match status" value="1"/>
</dbReference>
<protein>
    <submittedName>
        <fullName evidence="5">Transcriptional regulator, GntR family</fullName>
    </submittedName>
</protein>
<evidence type="ECO:0000256" key="3">
    <source>
        <dbReference type="ARBA" id="ARBA00023163"/>
    </source>
</evidence>
<dbReference type="InterPro" id="IPR036388">
    <property type="entry name" value="WH-like_DNA-bd_sf"/>
</dbReference>
<evidence type="ECO:0000256" key="2">
    <source>
        <dbReference type="ARBA" id="ARBA00023125"/>
    </source>
</evidence>
<dbReference type="PANTHER" id="PTHR38445">
    <property type="entry name" value="HTH-TYPE TRANSCRIPTIONAL REPRESSOR YTRA"/>
    <property type="match status" value="1"/>
</dbReference>
<dbReference type="STRING" id="670482.SAMN04488542_103193"/>
<dbReference type="SUPFAM" id="SSF46785">
    <property type="entry name" value="Winged helix' DNA-binding domain"/>
    <property type="match status" value="1"/>
</dbReference>
<name>A0A1G7GU57_9BACL</name>
<dbReference type="Pfam" id="PF00392">
    <property type="entry name" value="GntR"/>
    <property type="match status" value="1"/>
</dbReference>
<dbReference type="EMBL" id="FNBG01000003">
    <property type="protein sequence ID" value="SDE91479.1"/>
    <property type="molecule type" value="Genomic_DNA"/>
</dbReference>
<keyword evidence="2" id="KW-0238">DNA-binding</keyword>
<dbReference type="PANTHER" id="PTHR38445:SF9">
    <property type="entry name" value="HTH-TYPE TRANSCRIPTIONAL REPRESSOR YTRA"/>
    <property type="match status" value="1"/>
</dbReference>
<evidence type="ECO:0000313" key="6">
    <source>
        <dbReference type="Proteomes" id="UP000198972"/>
    </source>
</evidence>
<dbReference type="OrthoDB" id="9802328at2"/>
<keyword evidence="1" id="KW-0805">Transcription regulation</keyword>
<organism evidence="5 6">
    <name type="scientific">Fontibacillus panacisegetis</name>
    <dbReference type="NCBI Taxonomy" id="670482"/>
    <lineage>
        <taxon>Bacteria</taxon>
        <taxon>Bacillati</taxon>
        <taxon>Bacillota</taxon>
        <taxon>Bacilli</taxon>
        <taxon>Bacillales</taxon>
        <taxon>Paenibacillaceae</taxon>
        <taxon>Fontibacillus</taxon>
    </lineage>
</organism>
<dbReference type="PROSITE" id="PS50949">
    <property type="entry name" value="HTH_GNTR"/>
    <property type="match status" value="1"/>
</dbReference>
<dbReference type="Proteomes" id="UP000198972">
    <property type="component" value="Unassembled WGS sequence"/>
</dbReference>
<dbReference type="InterPro" id="IPR036390">
    <property type="entry name" value="WH_DNA-bd_sf"/>
</dbReference>
<gene>
    <name evidence="5" type="ORF">SAMN04488542_103193</name>
</gene>
<sequence>MNHKELLLKIDPNMTFSVNTQIKEQLKWMIGTGEIESGDMLPAASQLANELGLNRNTINWVYNQLRDEGIVSMHKGRGTIVCNSPEVEQLKRERVPMLRLLTDTIHHAQSEGIELHDFFIAGLAYVLQHNTGTTKAQRIVFVECKEHDHPFYVKEIERITGCEILPLFLEDLSSGEVNLADVLVPSDIVVTTLNHADQVKMLVSQYDHKVHVIGATVEPSALIHMARLNAEASVAFICLGKSGGEWMASRVEEAGIHLKQANTVGLYGADKELVASILEQSDQIYASSAVFPAVKQMLPDKVELYPMHLEKSSENLLKEITREQ</sequence>
<dbReference type="InterPro" id="IPR000524">
    <property type="entry name" value="Tscrpt_reg_HTH_GntR"/>
</dbReference>
<dbReference type="GO" id="GO:0003700">
    <property type="term" value="F:DNA-binding transcription factor activity"/>
    <property type="evidence" value="ECO:0007669"/>
    <property type="project" value="InterPro"/>
</dbReference>
<reference evidence="5 6" key="1">
    <citation type="submission" date="2016-10" db="EMBL/GenBank/DDBJ databases">
        <authorList>
            <person name="de Groot N.N."/>
        </authorList>
    </citation>
    <scope>NUCLEOTIDE SEQUENCE [LARGE SCALE GENOMIC DNA]</scope>
    <source>
        <strain evidence="5 6">DSM 28129</strain>
    </source>
</reference>
<dbReference type="AlphaFoldDB" id="A0A1G7GU57"/>
<dbReference type="Gene3D" id="1.10.10.10">
    <property type="entry name" value="Winged helix-like DNA-binding domain superfamily/Winged helix DNA-binding domain"/>
    <property type="match status" value="1"/>
</dbReference>